<gene>
    <name evidence="1" type="ORF">GQX73_g711</name>
</gene>
<dbReference type="OrthoDB" id="4744100at2759"/>
<dbReference type="InParanoid" id="A0A7C8J384"/>
<dbReference type="EMBL" id="WUBL01000004">
    <property type="protein sequence ID" value="KAF2972762.1"/>
    <property type="molecule type" value="Genomic_DNA"/>
</dbReference>
<comment type="caution">
    <text evidence="1">The sequence shown here is derived from an EMBL/GenBank/DDBJ whole genome shotgun (WGS) entry which is preliminary data.</text>
</comment>
<accession>A0A7C8J384</accession>
<keyword evidence="2" id="KW-1185">Reference proteome</keyword>
<protein>
    <submittedName>
        <fullName evidence="1">Uncharacterized protein</fullName>
    </submittedName>
</protein>
<organism evidence="1 2">
    <name type="scientific">Xylaria multiplex</name>
    <dbReference type="NCBI Taxonomy" id="323545"/>
    <lineage>
        <taxon>Eukaryota</taxon>
        <taxon>Fungi</taxon>
        <taxon>Dikarya</taxon>
        <taxon>Ascomycota</taxon>
        <taxon>Pezizomycotina</taxon>
        <taxon>Sordariomycetes</taxon>
        <taxon>Xylariomycetidae</taxon>
        <taxon>Xylariales</taxon>
        <taxon>Xylariaceae</taxon>
        <taxon>Xylaria</taxon>
    </lineage>
</organism>
<evidence type="ECO:0000313" key="2">
    <source>
        <dbReference type="Proteomes" id="UP000481858"/>
    </source>
</evidence>
<evidence type="ECO:0000313" key="1">
    <source>
        <dbReference type="EMBL" id="KAF2972762.1"/>
    </source>
</evidence>
<reference evidence="1 2" key="1">
    <citation type="submission" date="2019-12" db="EMBL/GenBank/DDBJ databases">
        <title>Draft genome sequence of the ascomycete Xylaria multiplex DSM 110363.</title>
        <authorList>
            <person name="Buettner E."/>
            <person name="Kellner H."/>
        </authorList>
    </citation>
    <scope>NUCLEOTIDE SEQUENCE [LARGE SCALE GENOMIC DNA]</scope>
    <source>
        <strain evidence="1 2">DSM 110363</strain>
    </source>
</reference>
<name>A0A7C8J384_9PEZI</name>
<sequence>MTHLPSVKNPDEGFHSMETGYLDIEASKLPAEEVLVDENDLDCDVGDFDIAVNHTRNKDLRAREKVEKFFRDVQTLKSLADPSTCEWLGGFPLDMYNEVFPLFDDDDSSTGYQLHPSFTNLPLQIPAANPHPEIFCLSVAGEKISLNESFGPHLVMGIGRLFVSTNCGNDGWLSKWTGYEVFVDYDLGLWMVFDDQSKSHNHGGWYQFGCKLLSPQSQDLQDGERTFGYAKFCNKIGNISSNSFDNAMELVRKTQTSGSARINQIGREEIIETLHIRPALMDAIGGGIATLSKFRRTHNPDVFRRNLTSQMFVRAAEHKEHGCTILSILLHSQAFKDSSYYQATIEAAVKSQDAEFKLWRVLLMLGVENWVAMKNSISREAVAHAVRNEEGGREILGFLVRIGGNAVKNHISSVLDEDVDKNTQEIVKRCQEFL</sequence>
<dbReference type="Proteomes" id="UP000481858">
    <property type="component" value="Unassembled WGS sequence"/>
</dbReference>
<proteinExistence type="predicted"/>
<dbReference type="AlphaFoldDB" id="A0A7C8J384"/>